<keyword evidence="4" id="KW-1185">Reference proteome</keyword>
<dbReference type="OMA" id="RSNMTPM"/>
<accession>A0A2C9UD67</accession>
<dbReference type="OrthoDB" id="1909968at2759"/>
<comment type="caution">
    <text evidence="3">The sequence shown here is derived from an EMBL/GenBank/DDBJ whole genome shotgun (WGS) entry which is preliminary data.</text>
</comment>
<feature type="compositionally biased region" description="Basic and acidic residues" evidence="1">
    <location>
        <begin position="171"/>
        <end position="185"/>
    </location>
</feature>
<reference evidence="4" key="1">
    <citation type="journal article" date="2016" name="Nat. Biotechnol.">
        <title>Sequencing wild and cultivated cassava and related species reveals extensive interspecific hybridization and genetic diversity.</title>
        <authorList>
            <person name="Bredeson J.V."/>
            <person name="Lyons J.B."/>
            <person name="Prochnik S.E."/>
            <person name="Wu G.A."/>
            <person name="Ha C.M."/>
            <person name="Edsinger-Gonzales E."/>
            <person name="Grimwood J."/>
            <person name="Schmutz J."/>
            <person name="Rabbi I.Y."/>
            <person name="Egesi C."/>
            <person name="Nauluvula P."/>
            <person name="Lebot V."/>
            <person name="Ndunguru J."/>
            <person name="Mkamilo G."/>
            <person name="Bart R.S."/>
            <person name="Setter T.L."/>
            <person name="Gleadow R.M."/>
            <person name="Kulakow P."/>
            <person name="Ferguson M.E."/>
            <person name="Rounsley S."/>
            <person name="Rokhsar D.S."/>
        </authorList>
    </citation>
    <scope>NUCLEOTIDE SEQUENCE [LARGE SCALE GENOMIC DNA]</scope>
    <source>
        <strain evidence="4">cv. AM560-2</strain>
    </source>
</reference>
<proteinExistence type="predicted"/>
<dbReference type="SUPFAM" id="SSF49562">
    <property type="entry name" value="C2 domain (Calcium/lipid-binding domain, CaLB)"/>
    <property type="match status" value="1"/>
</dbReference>
<name>A0A2C9UD67_MANES</name>
<dbReference type="SMART" id="SM00239">
    <property type="entry name" value="C2"/>
    <property type="match status" value="1"/>
</dbReference>
<gene>
    <name evidence="3" type="ORF">MANES_15G046100v8</name>
</gene>
<dbReference type="PROSITE" id="PS50004">
    <property type="entry name" value="C2"/>
    <property type="match status" value="1"/>
</dbReference>
<dbReference type="EMBL" id="CM004401">
    <property type="protein sequence ID" value="OAY28160.1"/>
    <property type="molecule type" value="Genomic_DNA"/>
</dbReference>
<feature type="domain" description="C2" evidence="2">
    <location>
        <begin position="1"/>
        <end position="118"/>
    </location>
</feature>
<sequence length="466" mass="51323">MSRVLAPPYQLLELNVISAQDLAKVTRKMKTYAVAWVHPDRKLSTRVDTPGHNNPTWNDKFVFRVDNDFIYGETSAIMIDIYALHWFRDVHVGTVRVIVGNLIPPVQFPRQHKQHHVHLGMRFVALQIRRRSGRPQGILNIGVALLDSTKRSMPLYSQDASAVGYHHLMGETDKNNKKKDDDKSSDSQNQFLLPWNPMPELRRTKSDSSSMIGFDAVPKKTINKKKTGSMLNGSAYDKPNSKASSMITGSDIFNKGKNGKPDLTSSGSTYGALTRAKYRTNVSGGNKVKGRNKNPSSSDDGSLSKFNLGKLQFGAPKKKNLHGGGSLIAESELGPSASEVAAAMMRKKNHYAVEDSESEIMGSWSLESDMEGLQSKLERWRTEIPPGYAHSDFSSLCNSSIVGNRRVVTKHNRRSSESDGVFSCFGTICGVECSIVCGDPGDGEPSPRKESGRVKRSSSVGSFSLL</sequence>
<dbReference type="STRING" id="3983.A0A2C9UD67"/>
<evidence type="ECO:0000313" key="4">
    <source>
        <dbReference type="Proteomes" id="UP000091857"/>
    </source>
</evidence>
<feature type="region of interest" description="Disordered" evidence="1">
    <location>
        <begin position="440"/>
        <end position="466"/>
    </location>
</feature>
<organism evidence="3 4">
    <name type="scientific">Manihot esculenta</name>
    <name type="common">Cassava</name>
    <name type="synonym">Jatropha manihot</name>
    <dbReference type="NCBI Taxonomy" id="3983"/>
    <lineage>
        <taxon>Eukaryota</taxon>
        <taxon>Viridiplantae</taxon>
        <taxon>Streptophyta</taxon>
        <taxon>Embryophyta</taxon>
        <taxon>Tracheophyta</taxon>
        <taxon>Spermatophyta</taxon>
        <taxon>Magnoliopsida</taxon>
        <taxon>eudicotyledons</taxon>
        <taxon>Gunneridae</taxon>
        <taxon>Pentapetalae</taxon>
        <taxon>rosids</taxon>
        <taxon>fabids</taxon>
        <taxon>Malpighiales</taxon>
        <taxon>Euphorbiaceae</taxon>
        <taxon>Crotonoideae</taxon>
        <taxon>Manihoteae</taxon>
        <taxon>Manihot</taxon>
    </lineage>
</organism>
<feature type="compositionally biased region" description="Low complexity" evidence="1">
    <location>
        <begin position="457"/>
        <end position="466"/>
    </location>
</feature>
<dbReference type="AlphaFoldDB" id="A0A2C9UD67"/>
<feature type="region of interest" description="Disordered" evidence="1">
    <location>
        <begin position="171"/>
        <end position="212"/>
    </location>
</feature>
<dbReference type="Pfam" id="PF00168">
    <property type="entry name" value="C2"/>
    <property type="match status" value="1"/>
</dbReference>
<dbReference type="Gene3D" id="2.60.40.150">
    <property type="entry name" value="C2 domain"/>
    <property type="match status" value="1"/>
</dbReference>
<dbReference type="InterPro" id="IPR000008">
    <property type="entry name" value="C2_dom"/>
</dbReference>
<evidence type="ECO:0000259" key="2">
    <source>
        <dbReference type="PROSITE" id="PS50004"/>
    </source>
</evidence>
<dbReference type="Gramene" id="Manes.15G046100.1.v8.1">
    <property type="protein sequence ID" value="Manes.15G046100.1.v8.1.CDS.1"/>
    <property type="gene ID" value="Manes.15G046100.v8.1"/>
</dbReference>
<dbReference type="InterPro" id="IPR035892">
    <property type="entry name" value="C2_domain_sf"/>
</dbReference>
<protein>
    <recommendedName>
        <fullName evidence="2">C2 domain-containing protein</fullName>
    </recommendedName>
</protein>
<dbReference type="Proteomes" id="UP000091857">
    <property type="component" value="Chromosome 15"/>
</dbReference>
<feature type="region of interest" description="Disordered" evidence="1">
    <location>
        <begin position="225"/>
        <end position="303"/>
    </location>
</feature>
<feature type="compositionally biased region" description="Polar residues" evidence="1">
    <location>
        <begin position="293"/>
        <end position="303"/>
    </location>
</feature>
<dbReference type="CDD" id="cd04051">
    <property type="entry name" value="C2_SRC2_like"/>
    <property type="match status" value="1"/>
</dbReference>
<dbReference type="PANTHER" id="PTHR32246:SF143">
    <property type="entry name" value="CALCIUM-DEPENDENT LIPID-BINDING (CALB DOMAIN) FAMILY PROTEIN"/>
    <property type="match status" value="1"/>
</dbReference>
<evidence type="ECO:0000256" key="1">
    <source>
        <dbReference type="SAM" id="MobiDB-lite"/>
    </source>
</evidence>
<dbReference type="PANTHER" id="PTHR32246">
    <property type="entry name" value="INGRESSION PROTEIN FIC1"/>
    <property type="match status" value="1"/>
</dbReference>
<evidence type="ECO:0000313" key="3">
    <source>
        <dbReference type="EMBL" id="OAY28160.1"/>
    </source>
</evidence>
<dbReference type="GO" id="GO:0006952">
    <property type="term" value="P:defense response"/>
    <property type="evidence" value="ECO:0007669"/>
    <property type="project" value="InterPro"/>
</dbReference>
<dbReference type="InterPro" id="IPR044750">
    <property type="entry name" value="C2_SRC2/BAP"/>
</dbReference>